<evidence type="ECO:0000259" key="1">
    <source>
        <dbReference type="Pfam" id="PF17919"/>
    </source>
</evidence>
<keyword evidence="3" id="KW-1185">Reference proteome</keyword>
<dbReference type="InterPro" id="IPR043502">
    <property type="entry name" value="DNA/RNA_pol_sf"/>
</dbReference>
<sequence>MVVMEHRTTMLIKELDISHLMIHAQQIKERSREEKRTKTTDGDFFTFEVKYLWSEACEKSFQELKDRLTSTRVLTFLGGLDGFVVYFDASMIGLECVLRENEKVITYASRQLKTHEKNYPTHKLELAAVRFASKI</sequence>
<dbReference type="AlphaFoldDB" id="A0AAF0UHU9"/>
<protein>
    <recommendedName>
        <fullName evidence="1">Reverse transcriptase/retrotransposon-derived protein RNase H-like domain-containing protein</fullName>
    </recommendedName>
</protein>
<dbReference type="PANTHER" id="PTHR34072">
    <property type="entry name" value="ENZYMATIC POLYPROTEIN-RELATED"/>
    <property type="match status" value="1"/>
</dbReference>
<dbReference type="EMBL" id="CP133620">
    <property type="protein sequence ID" value="WMV46134.1"/>
    <property type="molecule type" value="Genomic_DNA"/>
</dbReference>
<dbReference type="Pfam" id="PF17919">
    <property type="entry name" value="RT_RNaseH_2"/>
    <property type="match status" value="1"/>
</dbReference>
<evidence type="ECO:0000313" key="3">
    <source>
        <dbReference type="Proteomes" id="UP001234989"/>
    </source>
</evidence>
<evidence type="ECO:0000313" key="2">
    <source>
        <dbReference type="EMBL" id="WMV46134.1"/>
    </source>
</evidence>
<organism evidence="2 3">
    <name type="scientific">Solanum verrucosum</name>
    <dbReference type="NCBI Taxonomy" id="315347"/>
    <lineage>
        <taxon>Eukaryota</taxon>
        <taxon>Viridiplantae</taxon>
        <taxon>Streptophyta</taxon>
        <taxon>Embryophyta</taxon>
        <taxon>Tracheophyta</taxon>
        <taxon>Spermatophyta</taxon>
        <taxon>Magnoliopsida</taxon>
        <taxon>eudicotyledons</taxon>
        <taxon>Gunneridae</taxon>
        <taxon>Pentapetalae</taxon>
        <taxon>asterids</taxon>
        <taxon>lamiids</taxon>
        <taxon>Solanales</taxon>
        <taxon>Solanaceae</taxon>
        <taxon>Solanoideae</taxon>
        <taxon>Solaneae</taxon>
        <taxon>Solanum</taxon>
    </lineage>
</organism>
<reference evidence="2" key="1">
    <citation type="submission" date="2023-08" db="EMBL/GenBank/DDBJ databases">
        <title>A de novo genome assembly of Solanum verrucosum Schlechtendal, a Mexican diploid species geographically isolated from the other diploid A-genome species in potato relatives.</title>
        <authorList>
            <person name="Hosaka K."/>
        </authorList>
    </citation>
    <scope>NUCLEOTIDE SEQUENCE</scope>
    <source>
        <tissue evidence="2">Young leaves</tissue>
    </source>
</reference>
<dbReference type="PANTHER" id="PTHR34072:SF52">
    <property type="entry name" value="RIBONUCLEASE H"/>
    <property type="match status" value="1"/>
</dbReference>
<dbReference type="InterPro" id="IPR041577">
    <property type="entry name" value="RT_RNaseH_2"/>
</dbReference>
<dbReference type="Proteomes" id="UP001234989">
    <property type="component" value="Chromosome 9"/>
</dbReference>
<proteinExistence type="predicted"/>
<name>A0AAF0UHU9_SOLVR</name>
<dbReference type="SUPFAM" id="SSF56672">
    <property type="entry name" value="DNA/RNA polymerases"/>
    <property type="match status" value="1"/>
</dbReference>
<gene>
    <name evidence="2" type="ORF">MTR67_039519</name>
</gene>
<accession>A0AAF0UHU9</accession>
<feature type="domain" description="Reverse transcriptase/retrotransposon-derived protein RNase H-like" evidence="1">
    <location>
        <begin position="53"/>
        <end position="132"/>
    </location>
</feature>